<protein>
    <submittedName>
        <fullName evidence="1">Uncharacterized protein</fullName>
    </submittedName>
</protein>
<gene>
    <name evidence="1" type="ORF">FGO68_gene13202</name>
</gene>
<sequence>MLSNREAADAYQITYSHNTINFNGMTLRPGSPRTMNACSMLGIDTQVFQLKQLLIKIFREQNDFSDGSNNPEIIKIRYQHYVNKTHCKLINDDRAFD</sequence>
<organism evidence="1 2">
    <name type="scientific">Halteria grandinella</name>
    <dbReference type="NCBI Taxonomy" id="5974"/>
    <lineage>
        <taxon>Eukaryota</taxon>
        <taxon>Sar</taxon>
        <taxon>Alveolata</taxon>
        <taxon>Ciliophora</taxon>
        <taxon>Intramacronucleata</taxon>
        <taxon>Spirotrichea</taxon>
        <taxon>Stichotrichia</taxon>
        <taxon>Sporadotrichida</taxon>
        <taxon>Halteriidae</taxon>
        <taxon>Halteria</taxon>
    </lineage>
</organism>
<reference evidence="1" key="1">
    <citation type="submission" date="2019-06" db="EMBL/GenBank/DDBJ databases">
        <authorList>
            <person name="Zheng W."/>
        </authorList>
    </citation>
    <scope>NUCLEOTIDE SEQUENCE</scope>
    <source>
        <strain evidence="1">QDHG01</strain>
    </source>
</reference>
<dbReference type="AlphaFoldDB" id="A0A8J8SXD3"/>
<name>A0A8J8SXD3_HALGN</name>
<comment type="caution">
    <text evidence="1">The sequence shown here is derived from an EMBL/GenBank/DDBJ whole genome shotgun (WGS) entry which is preliminary data.</text>
</comment>
<evidence type="ECO:0000313" key="2">
    <source>
        <dbReference type="Proteomes" id="UP000785679"/>
    </source>
</evidence>
<dbReference type="Proteomes" id="UP000785679">
    <property type="component" value="Unassembled WGS sequence"/>
</dbReference>
<dbReference type="EMBL" id="RRYP01017144">
    <property type="protein sequence ID" value="TNV74314.1"/>
    <property type="molecule type" value="Genomic_DNA"/>
</dbReference>
<dbReference type="OrthoDB" id="303940at2759"/>
<proteinExistence type="predicted"/>
<accession>A0A8J8SXD3</accession>
<evidence type="ECO:0000313" key="1">
    <source>
        <dbReference type="EMBL" id="TNV74314.1"/>
    </source>
</evidence>
<keyword evidence="2" id="KW-1185">Reference proteome</keyword>